<evidence type="ECO:0008006" key="3">
    <source>
        <dbReference type="Google" id="ProtNLM"/>
    </source>
</evidence>
<proteinExistence type="predicted"/>
<dbReference type="Gene3D" id="3.60.10.10">
    <property type="entry name" value="Endonuclease/exonuclease/phosphatase"/>
    <property type="match status" value="1"/>
</dbReference>
<name>A0A8J2HI71_COTCN</name>
<reference evidence="1" key="1">
    <citation type="submission" date="2021-04" db="EMBL/GenBank/DDBJ databases">
        <authorList>
            <person name="Chebbi M.A.C M."/>
        </authorList>
    </citation>
    <scope>NUCLEOTIDE SEQUENCE</scope>
</reference>
<dbReference type="OrthoDB" id="7989680at2759"/>
<evidence type="ECO:0000313" key="2">
    <source>
        <dbReference type="Proteomes" id="UP000786811"/>
    </source>
</evidence>
<dbReference type="Proteomes" id="UP000786811">
    <property type="component" value="Unassembled WGS sequence"/>
</dbReference>
<organism evidence="1 2">
    <name type="scientific">Cotesia congregata</name>
    <name type="common">Parasitoid wasp</name>
    <name type="synonym">Apanteles congregatus</name>
    <dbReference type="NCBI Taxonomy" id="51543"/>
    <lineage>
        <taxon>Eukaryota</taxon>
        <taxon>Metazoa</taxon>
        <taxon>Ecdysozoa</taxon>
        <taxon>Arthropoda</taxon>
        <taxon>Hexapoda</taxon>
        <taxon>Insecta</taxon>
        <taxon>Pterygota</taxon>
        <taxon>Neoptera</taxon>
        <taxon>Endopterygota</taxon>
        <taxon>Hymenoptera</taxon>
        <taxon>Apocrita</taxon>
        <taxon>Ichneumonoidea</taxon>
        <taxon>Braconidae</taxon>
        <taxon>Microgastrinae</taxon>
        <taxon>Cotesia</taxon>
    </lineage>
</organism>
<keyword evidence="2" id="KW-1185">Reference proteome</keyword>
<dbReference type="InterPro" id="IPR036691">
    <property type="entry name" value="Endo/exonu/phosph_ase_sf"/>
</dbReference>
<evidence type="ECO:0000313" key="1">
    <source>
        <dbReference type="EMBL" id="CAG5096306.1"/>
    </source>
</evidence>
<sequence length="96" mass="10726">MAESSHKTLNIVHWNANGIRDKIPELTDFVTSHTEQPIETNDLESHAIRLSDDTLIVSCYDPPQVKLNTSDLDKILNANNKVIAIGDFNSKHTMAL</sequence>
<dbReference type="AlphaFoldDB" id="A0A8J2HI71"/>
<accession>A0A8J2HI71</accession>
<comment type="caution">
    <text evidence="1">The sequence shown here is derived from an EMBL/GenBank/DDBJ whole genome shotgun (WGS) entry which is preliminary data.</text>
</comment>
<dbReference type="SUPFAM" id="SSF56219">
    <property type="entry name" value="DNase I-like"/>
    <property type="match status" value="1"/>
</dbReference>
<gene>
    <name evidence="1" type="ORF">HICCMSTLAB_LOCUS8144</name>
</gene>
<dbReference type="EMBL" id="CAJNRD030001121">
    <property type="protein sequence ID" value="CAG5096306.1"/>
    <property type="molecule type" value="Genomic_DNA"/>
</dbReference>
<protein>
    <recommendedName>
        <fullName evidence="3">Endonuclease/exonuclease/phosphatase domain-containing protein</fullName>
    </recommendedName>
</protein>